<accession>Q9WZK7</accession>
<reference evidence="8 9" key="1">
    <citation type="journal article" date="1999" name="Nature">
        <title>Evidence for lateral gene transfer between Archaea and Bacteria from genome sequence of Thermotoga maritima.</title>
        <authorList>
            <person name="Nelson K.E."/>
            <person name="Clayton R.A."/>
            <person name="Gill S.R."/>
            <person name="Gwinn M.L."/>
            <person name="Dodson R.J."/>
            <person name="Haft D.H."/>
            <person name="Hickey E.K."/>
            <person name="Peterson J.D."/>
            <person name="Nelson W.C."/>
            <person name="Ketchum K.A."/>
            <person name="McDonald L."/>
            <person name="Utterback T.R."/>
            <person name="Malek J.A."/>
            <person name="Linher K.D."/>
            <person name="Garrett M.M."/>
            <person name="Stewart A.M."/>
            <person name="Cotton M.D."/>
            <person name="Pratt M.S."/>
            <person name="Phillips C.A."/>
            <person name="Richardson D."/>
            <person name="Heidelberg J."/>
            <person name="Sutton G.G."/>
            <person name="Fleischmann R.D."/>
            <person name="White O."/>
            <person name="Salzberg S.L."/>
            <person name="Smith H.O."/>
            <person name="Venter J.C."/>
            <person name="Fraser C.M."/>
        </authorList>
    </citation>
    <scope>NUCLEOTIDE SEQUENCE [LARGE SCALE GENOMIC DNA]</scope>
    <source>
        <strain evidence="9">ATCC 43589 / DSM 3109 / JCM 10099 / NBRC 100826 / MSB8</strain>
    </source>
</reference>
<dbReference type="EMBL" id="AE000512">
    <property type="protein sequence ID" value="AAD35829.1"/>
    <property type="molecule type" value="Genomic_DNA"/>
</dbReference>
<protein>
    <recommendedName>
        <fullName evidence="5">tRNA (adenine(58)-N(1))-methyltransferase TrmI</fullName>
        <ecNumber evidence="5">2.1.1.220</ecNumber>
    </recommendedName>
</protein>
<dbReference type="PATRIC" id="fig|243274.5.peg.761"/>
<evidence type="ECO:0000313" key="8">
    <source>
        <dbReference type="EMBL" id="AAD35829.1"/>
    </source>
</evidence>
<organism evidence="8 9">
    <name type="scientific">Thermotoga maritima (strain ATCC 43589 / DSM 3109 / JCM 10099 / NBRC 100826 / MSB8)</name>
    <dbReference type="NCBI Taxonomy" id="243274"/>
    <lineage>
        <taxon>Bacteria</taxon>
        <taxon>Thermotogati</taxon>
        <taxon>Thermotogota</taxon>
        <taxon>Thermotogae</taxon>
        <taxon>Thermotogales</taxon>
        <taxon>Thermotogaceae</taxon>
        <taxon>Thermotoga</taxon>
    </lineage>
</organism>
<name>Q9WZK7_THEMA</name>
<dbReference type="SMR" id="Q9WZK7"/>
<keyword evidence="9" id="KW-1185">Reference proteome</keyword>
<dbReference type="PIR" id="G72340">
    <property type="entry name" value="G72340"/>
</dbReference>
<dbReference type="PROSITE" id="PS51620">
    <property type="entry name" value="SAM_TRM61"/>
    <property type="match status" value="1"/>
</dbReference>
<dbReference type="InterPro" id="IPR014816">
    <property type="entry name" value="tRNA_MeTrfase_Gcd14"/>
</dbReference>
<gene>
    <name evidence="8" type="ordered locus">TM_0748</name>
</gene>
<proteinExistence type="evidence at protein level"/>
<dbReference type="GO" id="GO:0030488">
    <property type="term" value="P:tRNA methylation"/>
    <property type="evidence" value="ECO:0000318"/>
    <property type="project" value="GO_Central"/>
</dbReference>
<evidence type="ECO:0000256" key="2">
    <source>
        <dbReference type="ARBA" id="ARBA00022679"/>
    </source>
</evidence>
<evidence type="ECO:0000256" key="1">
    <source>
        <dbReference type="ARBA" id="ARBA00022603"/>
    </source>
</evidence>
<evidence type="ECO:0000256" key="3">
    <source>
        <dbReference type="ARBA" id="ARBA00022691"/>
    </source>
</evidence>
<evidence type="ECO:0000313" key="9">
    <source>
        <dbReference type="Proteomes" id="UP000008183"/>
    </source>
</evidence>
<dbReference type="GO" id="GO:0031515">
    <property type="term" value="C:tRNA (m1A) methyltransferase complex"/>
    <property type="evidence" value="ECO:0000318"/>
    <property type="project" value="GO_Central"/>
</dbReference>
<evidence type="ECO:0000256" key="4">
    <source>
        <dbReference type="ARBA" id="ARBA00022694"/>
    </source>
</evidence>
<evidence type="ECO:0007829" key="10">
    <source>
        <dbReference type="PDB" id="1O54"/>
    </source>
</evidence>
<dbReference type="Gene3D" id="3.40.50.150">
    <property type="entry name" value="Vaccinia Virus protein VP39"/>
    <property type="match status" value="1"/>
</dbReference>
<dbReference type="FunFam" id="3.40.50.150:FF:000864">
    <property type="entry name" value="tRNA (adenine(58)-N(1))-methyltransferase TrmI"/>
    <property type="match status" value="1"/>
</dbReference>
<comment type="function">
    <text evidence="5">Catalyzes the S-adenosyl-L-methionine-dependent formation of N(1)-methyladenine at position 58 (m1A58) in tRNA.</text>
</comment>
<feature type="binding site" evidence="6">
    <location>
        <position position="160"/>
    </location>
    <ligand>
        <name>S-adenosyl-L-methionine</name>
        <dbReference type="ChEBI" id="CHEBI:59789"/>
    </ligand>
</feature>
<sequence>MGKVADTLKPGDRVLLSFEDESEFLVDLEKDKKLHTHLGIIDLNEVFEKGPGEIIRTSAGKKGYILIPSLIDEIMNMKRRTQIVYPKDSSFIAMMLDVKEGDRIIDTGVGSGAMCAVLARAVGSSGKVFAYEKREEFAKLAESNLTKWGLIERVTIKVRDISEGFDEKDVDALFLDVPDPWNYIDKCWEALKGGGRFATVCPTTNQVQETLKKLQELPFIRIEVWESLFRPYKPVPERLRPVDRMVAHTAYMIFATKVCRREETE</sequence>
<dbReference type="AlphaFoldDB" id="Q9WZK7"/>
<dbReference type="PDBsum" id="1O54"/>
<keyword evidence="2 5" id="KW-0808">Transferase</keyword>
<evidence type="ECO:0000256" key="6">
    <source>
        <dbReference type="PIRSR" id="PIRSR017269-1"/>
    </source>
</evidence>
<keyword evidence="1 5" id="KW-0489">Methyltransferase</keyword>
<feature type="domain" description="tRNA (adenine(58)-N(1))-methyltransferase catalytic subunit TRM61 C-terminal" evidence="7">
    <location>
        <begin position="75"/>
        <end position="233"/>
    </location>
</feature>
<feature type="binding site" evidence="6">
    <location>
        <position position="176"/>
    </location>
    <ligand>
        <name>S-adenosyl-L-methionine</name>
        <dbReference type="ChEBI" id="CHEBI:59789"/>
    </ligand>
</feature>
<comment type="similarity">
    <text evidence="5">Belongs to the class I-like SAM-binding methyltransferase superfamily. TRM61 family.</text>
</comment>
<dbReference type="OrthoDB" id="9781391at2"/>
<dbReference type="Proteomes" id="UP000008183">
    <property type="component" value="Chromosome"/>
</dbReference>
<keyword evidence="3 5" id="KW-0949">S-adenosyl-L-methionine</keyword>
<keyword evidence="10" id="KW-0002">3D-structure</keyword>
<evidence type="ECO:0000256" key="5">
    <source>
        <dbReference type="PIRNR" id="PIRNR017269"/>
    </source>
</evidence>
<dbReference type="PANTHER" id="PTHR12133:SF1">
    <property type="entry name" value="TRNA (ADENINE(58)-N(1))-METHYLTRANSFERASE, MITOCHONDRIAL"/>
    <property type="match status" value="1"/>
</dbReference>
<dbReference type="Pfam" id="PF08704">
    <property type="entry name" value="GCD14"/>
    <property type="match status" value="1"/>
</dbReference>
<dbReference type="EC" id="2.1.1.220" evidence="5"/>
<feature type="binding site" evidence="6">
    <location>
        <position position="132"/>
    </location>
    <ligand>
        <name>S-adenosyl-L-methionine</name>
        <dbReference type="ChEBI" id="CHEBI:59789"/>
    </ligand>
</feature>
<dbReference type="SUPFAM" id="SSF53335">
    <property type="entry name" value="S-adenosyl-L-methionine-dependent methyltransferases"/>
    <property type="match status" value="1"/>
</dbReference>
<dbReference type="PDB" id="1O54">
    <property type="method" value="X-ray"/>
    <property type="resolution" value="1.65 A"/>
    <property type="chains" value="A=2-265"/>
</dbReference>
<dbReference type="InterPro" id="IPR049470">
    <property type="entry name" value="TRM61_C"/>
</dbReference>
<dbReference type="InterPro" id="IPR029063">
    <property type="entry name" value="SAM-dependent_MTases_sf"/>
</dbReference>
<dbReference type="EvolutionaryTrace" id="Q9WZK7"/>
<evidence type="ECO:0000259" key="7">
    <source>
        <dbReference type="Pfam" id="PF08704"/>
    </source>
</evidence>
<reference evidence="10" key="2">
    <citation type="submission" date="2003-08" db="PDB data bank">
        <title>Crystal structure of SAM-dependent O-methyltransferase (TM0748) from Thermotoga maritima at 1.65 A resolution.</title>
        <authorList>
            <consortium name="Joint Center for Structural Genomics (JCSG)"/>
        </authorList>
    </citation>
    <scope>X-RAY CRYSTALLOGRAPHY (1.65 ANGSTROMS) OF 2-265</scope>
</reference>
<dbReference type="KEGG" id="tma:TM0748"/>
<dbReference type="PaxDb" id="243274-THEMA_00915"/>
<dbReference type="CDD" id="cd02440">
    <property type="entry name" value="AdoMet_MTases"/>
    <property type="match status" value="1"/>
</dbReference>
<dbReference type="GO" id="GO:0160107">
    <property type="term" value="F:tRNA (adenine(58)-N1)-methyltransferase activity"/>
    <property type="evidence" value="ECO:0007669"/>
    <property type="project" value="UniProtKB-EC"/>
</dbReference>
<dbReference type="InParanoid" id="Q9WZK7"/>
<comment type="subunit">
    <text evidence="5">Homotetramer composed of a dimer of dimers.</text>
</comment>
<keyword evidence="4 5" id="KW-0819">tRNA processing</keyword>
<dbReference type="PIRSF" id="PIRSF017269">
    <property type="entry name" value="GCD14"/>
    <property type="match status" value="1"/>
</dbReference>
<dbReference type="FunFam" id="3.10.330.20:FF:000003">
    <property type="entry name" value="tRNA (Adenine(58)-N(1))-methyltransferase, mitochondrial isoform X1"/>
    <property type="match status" value="1"/>
</dbReference>
<comment type="catalytic activity">
    <reaction evidence="5">
        <text>adenosine(58) in tRNA + S-adenosyl-L-methionine = N(1)-methyladenosine(58) in tRNA + S-adenosyl-L-homocysteine + H(+)</text>
        <dbReference type="Rhea" id="RHEA:43152"/>
        <dbReference type="Rhea" id="RHEA-COMP:10365"/>
        <dbReference type="Rhea" id="RHEA-COMP:10366"/>
        <dbReference type="ChEBI" id="CHEBI:15378"/>
        <dbReference type="ChEBI" id="CHEBI:57856"/>
        <dbReference type="ChEBI" id="CHEBI:59789"/>
        <dbReference type="ChEBI" id="CHEBI:74411"/>
        <dbReference type="ChEBI" id="CHEBI:74491"/>
        <dbReference type="EC" id="2.1.1.220"/>
    </reaction>
</comment>
<dbReference type="EnsemblBacteria" id="AAD35829">
    <property type="protein sequence ID" value="AAD35829"/>
    <property type="gene ID" value="TM_0748"/>
</dbReference>
<dbReference type="Gene3D" id="3.10.330.20">
    <property type="match status" value="1"/>
</dbReference>
<dbReference type="PANTHER" id="PTHR12133">
    <property type="entry name" value="TRNA (ADENINE(58)-N(1))-METHYLTRANSFERASE"/>
    <property type="match status" value="1"/>
</dbReference>